<comment type="caution">
    <text evidence="1">The sequence shown here is derived from an EMBL/GenBank/DDBJ whole genome shotgun (WGS) entry which is preliminary data.</text>
</comment>
<dbReference type="EMBL" id="RJMB01000026">
    <property type="protein sequence ID" value="RNL82135.1"/>
    <property type="molecule type" value="Genomic_DNA"/>
</dbReference>
<protein>
    <recommendedName>
        <fullName evidence="3">Terpene synthase</fullName>
    </recommendedName>
</protein>
<dbReference type="Pfam" id="PF19086">
    <property type="entry name" value="Terpene_syn_C_2"/>
    <property type="match status" value="1"/>
</dbReference>
<dbReference type="Gene3D" id="1.10.600.10">
    <property type="entry name" value="Farnesyl Diphosphate Synthase"/>
    <property type="match status" value="1"/>
</dbReference>
<sequence>MESFDLFGSPTARRQSANTDSARLISYMMPNSAPTDLVQLGSDLFYLAFSFDDHRTDTGSTSRTTDALVNWFHDFMYAITVGTQGCRFHDPYHRAAAELSQRIRELTPPKLWRRWLDLCQGVAWAAAWEAAQRHTGTPGTLDDFLLVRRDLGFATGATIHIEIAAELAVPESERYDLPVKAAVEAAEMLLCLDDDIYSYPKEHWQAEHEDRRMPHEPTAIPLLMREHGCGVTEAFHHLADLRNRIMLRAVRLAERVRSGQYHRDTRTLVDLSLGCVRAGLDWAPNAKRYTDPDGQSEVEIELVWTGITDRPLTTDAPAPYPTIAWWWDV</sequence>
<keyword evidence="2" id="KW-1185">Reference proteome</keyword>
<gene>
    <name evidence="1" type="ORF">EFW17_20475</name>
</gene>
<organism evidence="1 2">
    <name type="scientific">Halostreptopolyspora alba</name>
    <dbReference type="NCBI Taxonomy" id="2487137"/>
    <lineage>
        <taxon>Bacteria</taxon>
        <taxon>Bacillati</taxon>
        <taxon>Actinomycetota</taxon>
        <taxon>Actinomycetes</taxon>
        <taxon>Streptosporangiales</taxon>
        <taxon>Nocardiopsidaceae</taxon>
        <taxon>Halostreptopolyspora</taxon>
    </lineage>
</organism>
<reference evidence="1 2" key="1">
    <citation type="submission" date="2018-11" db="EMBL/GenBank/DDBJ databases">
        <title>The genome draft of YIM 96095.</title>
        <authorList>
            <person name="Tang S.-K."/>
            <person name="Chunyu W.-X."/>
            <person name="Feng Y.-Z."/>
        </authorList>
    </citation>
    <scope>NUCLEOTIDE SEQUENCE [LARGE SCALE GENOMIC DNA]</scope>
    <source>
        <strain evidence="1 2">YIM 96095</strain>
    </source>
</reference>
<evidence type="ECO:0000313" key="2">
    <source>
        <dbReference type="Proteomes" id="UP000269198"/>
    </source>
</evidence>
<dbReference type="AlphaFoldDB" id="A0A3N0E2R9"/>
<dbReference type="Proteomes" id="UP000269198">
    <property type="component" value="Unassembled WGS sequence"/>
</dbReference>
<name>A0A3N0E2R9_9ACTN</name>
<dbReference type="InterPro" id="IPR008949">
    <property type="entry name" value="Isoprenoid_synthase_dom_sf"/>
</dbReference>
<proteinExistence type="predicted"/>
<dbReference type="SUPFAM" id="SSF48576">
    <property type="entry name" value="Terpenoid synthases"/>
    <property type="match status" value="1"/>
</dbReference>
<evidence type="ECO:0000313" key="1">
    <source>
        <dbReference type="EMBL" id="RNL82135.1"/>
    </source>
</evidence>
<evidence type="ECO:0008006" key="3">
    <source>
        <dbReference type="Google" id="ProtNLM"/>
    </source>
</evidence>
<accession>A0A3N0E2R9</accession>